<keyword evidence="2" id="KW-0560">Oxidoreductase</keyword>
<protein>
    <recommendedName>
        <fullName evidence="7">Gfo/Idh/MocA-like oxidoreductase C-terminal domain-containing protein</fullName>
    </recommendedName>
</protein>
<dbReference type="SUPFAM" id="SSF51658">
    <property type="entry name" value="Xylose isomerase-like"/>
    <property type="match status" value="1"/>
</dbReference>
<dbReference type="InterPro" id="IPR055170">
    <property type="entry name" value="GFO_IDH_MocA-like_dom"/>
</dbReference>
<dbReference type="PANTHER" id="PTHR43708">
    <property type="entry name" value="CONSERVED EXPRESSED OXIDOREDUCTASE (EUROFUNG)"/>
    <property type="match status" value="1"/>
</dbReference>
<name>A0A8J4W9U5_9STRA</name>
<dbReference type="Proteomes" id="UP000702964">
    <property type="component" value="Unassembled WGS sequence"/>
</dbReference>
<reference evidence="5" key="2">
    <citation type="submission" date="2020-02" db="EMBL/GenBank/DDBJ databases">
        <authorList>
            <person name="Studholme D.J."/>
        </authorList>
    </citation>
    <scope>NUCLEOTIDE SEQUENCE</scope>
    <source>
        <strain evidence="5">00238/432</strain>
    </source>
</reference>
<sequence length="371" mass="41703">MGGTWQTGDWNIAHNPTAWEMMFDAVPAENIGLEWEPCHQMSSLIDPIPQLRKWAPKVFHVHGKDATIAWDIVKEYGVHGPREFVWHRTPGFGDTNWSDIITILRQNGYQGTIDIEGWHDPVYKDELEMTGQTARRTGNIQAVMQNRRFDPRIRAYRQLISDGTIGQVGFAGADFFLGPHFGGFRDLMDSPLLLDMAIHTFDQARYILGANPVSVYCHEFNPPGSWYKGNAMALCIFEMSDGSVFNYRGSWCTEGVPTSWEASWRVTGEKGTAIWDGHDDIYAEVVSAQRLDAEGKPSFFQPCERIEGQQPVMEKTGHHGCLEDMFAALESGQLPETDCSDNQFSMAMVLASLESARTGQKVFIADLLKTV</sequence>
<dbReference type="SUPFAM" id="SSF55347">
    <property type="entry name" value="Glyceraldehyde-3-phosphate dehydrogenase-like, C-terminal domain"/>
    <property type="match status" value="1"/>
</dbReference>
<dbReference type="Gene3D" id="3.30.360.10">
    <property type="entry name" value="Dihydrodipicolinate Reductase, domain 2"/>
    <property type="match status" value="1"/>
</dbReference>
<evidence type="ECO:0000313" key="5">
    <source>
        <dbReference type="EMBL" id="KAF4323888.1"/>
    </source>
</evidence>
<evidence type="ECO:0008006" key="7">
    <source>
        <dbReference type="Google" id="ProtNLM"/>
    </source>
</evidence>
<dbReference type="EMBL" id="AOFI03000030">
    <property type="protein sequence ID" value="KAF4323888.1"/>
    <property type="molecule type" value="Genomic_DNA"/>
</dbReference>
<dbReference type="AlphaFoldDB" id="A0A8J4W9U5"/>
<dbReference type="InterPro" id="IPR013022">
    <property type="entry name" value="Xyl_isomerase-like_TIM-brl"/>
</dbReference>
<dbReference type="GO" id="GO:0016491">
    <property type="term" value="F:oxidoreductase activity"/>
    <property type="evidence" value="ECO:0007669"/>
    <property type="project" value="UniProtKB-KW"/>
</dbReference>
<organism evidence="5 6">
    <name type="scientific">Phytophthora kernoviae 00238/432</name>
    <dbReference type="NCBI Taxonomy" id="1284355"/>
    <lineage>
        <taxon>Eukaryota</taxon>
        <taxon>Sar</taxon>
        <taxon>Stramenopiles</taxon>
        <taxon>Oomycota</taxon>
        <taxon>Peronosporomycetes</taxon>
        <taxon>Peronosporales</taxon>
        <taxon>Peronosporaceae</taxon>
        <taxon>Phytophthora</taxon>
    </lineage>
</organism>
<dbReference type="InterPro" id="IPR051317">
    <property type="entry name" value="Gfo/Idh/MocA_oxidoreduct"/>
</dbReference>
<evidence type="ECO:0000256" key="1">
    <source>
        <dbReference type="ARBA" id="ARBA00010928"/>
    </source>
</evidence>
<evidence type="ECO:0000313" key="6">
    <source>
        <dbReference type="Proteomes" id="UP000702964"/>
    </source>
</evidence>
<dbReference type="PANTHER" id="PTHR43708:SF5">
    <property type="entry name" value="CONSERVED EXPRESSED OXIDOREDUCTASE (EUROFUNG)-RELATED"/>
    <property type="match status" value="1"/>
</dbReference>
<evidence type="ECO:0000259" key="4">
    <source>
        <dbReference type="Pfam" id="PF22725"/>
    </source>
</evidence>
<dbReference type="Pfam" id="PF01261">
    <property type="entry name" value="AP_endonuc_2"/>
    <property type="match status" value="1"/>
</dbReference>
<dbReference type="Gene3D" id="3.20.20.150">
    <property type="entry name" value="Divalent-metal-dependent TIM barrel enzymes"/>
    <property type="match status" value="1"/>
</dbReference>
<evidence type="ECO:0000259" key="3">
    <source>
        <dbReference type="Pfam" id="PF01261"/>
    </source>
</evidence>
<feature type="domain" description="Xylose isomerase-like TIM barrel" evidence="3">
    <location>
        <begin position="10"/>
        <end position="128"/>
    </location>
</feature>
<proteinExistence type="inferred from homology"/>
<accession>A0A8J4W9U5</accession>
<reference evidence="5" key="1">
    <citation type="journal article" date="2015" name="Genom Data">
        <title>Draft genome sequences of Phytophthora kernoviae and Phytophthora ramorum lineage EU2 from Scotland.</title>
        <authorList>
            <person name="Sambles C."/>
            <person name="Schlenzig A."/>
            <person name="O'Neill P."/>
            <person name="Grant M."/>
            <person name="Studholme D.J."/>
        </authorList>
    </citation>
    <scope>NUCLEOTIDE SEQUENCE</scope>
    <source>
        <strain evidence="5">00238/432</strain>
    </source>
</reference>
<gene>
    <name evidence="5" type="ORF">G195_001851</name>
</gene>
<evidence type="ECO:0000256" key="2">
    <source>
        <dbReference type="ARBA" id="ARBA00023002"/>
    </source>
</evidence>
<comment type="similarity">
    <text evidence="1">Belongs to the Gfo/Idh/MocA family.</text>
</comment>
<feature type="domain" description="GFO/IDH/MocA-like oxidoreductase" evidence="4">
    <location>
        <begin position="154"/>
        <end position="273"/>
    </location>
</feature>
<dbReference type="Pfam" id="PF22725">
    <property type="entry name" value="GFO_IDH_MocA_C3"/>
    <property type="match status" value="1"/>
</dbReference>
<dbReference type="InterPro" id="IPR036237">
    <property type="entry name" value="Xyl_isomerase-like_sf"/>
</dbReference>
<comment type="caution">
    <text evidence="5">The sequence shown here is derived from an EMBL/GenBank/DDBJ whole genome shotgun (WGS) entry which is preliminary data.</text>
</comment>